<comment type="caution">
    <text evidence="1">The sequence shown here is derived from an EMBL/GenBank/DDBJ whole genome shotgun (WGS) entry which is preliminary data.</text>
</comment>
<gene>
    <name evidence="1" type="ORF">BJ138DRAFT_1158546</name>
</gene>
<proteinExistence type="predicted"/>
<evidence type="ECO:0000313" key="1">
    <source>
        <dbReference type="EMBL" id="KAH7908046.1"/>
    </source>
</evidence>
<organism evidence="1 2">
    <name type="scientific">Hygrophoropsis aurantiaca</name>
    <dbReference type="NCBI Taxonomy" id="72124"/>
    <lineage>
        <taxon>Eukaryota</taxon>
        <taxon>Fungi</taxon>
        <taxon>Dikarya</taxon>
        <taxon>Basidiomycota</taxon>
        <taxon>Agaricomycotina</taxon>
        <taxon>Agaricomycetes</taxon>
        <taxon>Agaricomycetidae</taxon>
        <taxon>Boletales</taxon>
        <taxon>Coniophorineae</taxon>
        <taxon>Hygrophoropsidaceae</taxon>
        <taxon>Hygrophoropsis</taxon>
    </lineage>
</organism>
<dbReference type="Proteomes" id="UP000790377">
    <property type="component" value="Unassembled WGS sequence"/>
</dbReference>
<accession>A0ACB8A3R4</accession>
<protein>
    <submittedName>
        <fullName evidence="1">Uncharacterized protein</fullName>
    </submittedName>
</protein>
<reference evidence="1" key="1">
    <citation type="journal article" date="2021" name="New Phytol.">
        <title>Evolutionary innovations through gain and loss of genes in the ectomycorrhizal Boletales.</title>
        <authorList>
            <person name="Wu G."/>
            <person name="Miyauchi S."/>
            <person name="Morin E."/>
            <person name="Kuo A."/>
            <person name="Drula E."/>
            <person name="Varga T."/>
            <person name="Kohler A."/>
            <person name="Feng B."/>
            <person name="Cao Y."/>
            <person name="Lipzen A."/>
            <person name="Daum C."/>
            <person name="Hundley H."/>
            <person name="Pangilinan J."/>
            <person name="Johnson J."/>
            <person name="Barry K."/>
            <person name="LaButti K."/>
            <person name="Ng V."/>
            <person name="Ahrendt S."/>
            <person name="Min B."/>
            <person name="Choi I.G."/>
            <person name="Park H."/>
            <person name="Plett J.M."/>
            <person name="Magnuson J."/>
            <person name="Spatafora J.W."/>
            <person name="Nagy L.G."/>
            <person name="Henrissat B."/>
            <person name="Grigoriev I.V."/>
            <person name="Yang Z.L."/>
            <person name="Xu J."/>
            <person name="Martin F.M."/>
        </authorList>
    </citation>
    <scope>NUCLEOTIDE SEQUENCE</scope>
    <source>
        <strain evidence="1">ATCC 28755</strain>
    </source>
</reference>
<name>A0ACB8A3R4_9AGAM</name>
<dbReference type="EMBL" id="MU267850">
    <property type="protein sequence ID" value="KAH7908046.1"/>
    <property type="molecule type" value="Genomic_DNA"/>
</dbReference>
<sequence length="99" mass="11238">MSVCFACLSGLCIQKIFLLHPGFAVYFPFSRVLCRPFVIPYRLLIVASLFDNLPYLAHSLSLFGTDEVLGCEEKCCAIYPVFTVSVAFVCFYLKYIFKV</sequence>
<evidence type="ECO:0000313" key="2">
    <source>
        <dbReference type="Proteomes" id="UP000790377"/>
    </source>
</evidence>
<keyword evidence="2" id="KW-1185">Reference proteome</keyword>